<organism evidence="15 16">
    <name type="scientific">Marinomonas aquiplantarum</name>
    <dbReference type="NCBI Taxonomy" id="491951"/>
    <lineage>
        <taxon>Bacteria</taxon>
        <taxon>Pseudomonadati</taxon>
        <taxon>Pseudomonadota</taxon>
        <taxon>Gammaproteobacteria</taxon>
        <taxon>Oceanospirillales</taxon>
        <taxon>Oceanospirillaceae</taxon>
        <taxon>Marinomonas</taxon>
    </lineage>
</organism>
<comment type="subunit">
    <text evidence="5 13 14">Homodimer.</text>
</comment>
<dbReference type="GO" id="GO:0005829">
    <property type="term" value="C:cytosol"/>
    <property type="evidence" value="ECO:0007669"/>
    <property type="project" value="TreeGrafter"/>
</dbReference>
<dbReference type="AlphaFoldDB" id="A0A366D434"/>
<dbReference type="InterPro" id="IPR020861">
    <property type="entry name" value="Triosephosphate_isomerase_AS"/>
</dbReference>
<dbReference type="SUPFAM" id="SSF51351">
    <property type="entry name" value="Triosephosphate isomerase (TIM)"/>
    <property type="match status" value="1"/>
</dbReference>
<reference evidence="15 16" key="1">
    <citation type="submission" date="2018-06" db="EMBL/GenBank/DDBJ databases">
        <title>Genomic Encyclopedia of Type Strains, Phase III (KMG-III): the genomes of soil and plant-associated and newly described type strains.</title>
        <authorList>
            <person name="Whitman W."/>
        </authorList>
    </citation>
    <scope>NUCLEOTIDE SEQUENCE [LARGE SCALE GENOMIC DNA]</scope>
    <source>
        <strain evidence="15 16">CECT 7732</strain>
    </source>
</reference>
<comment type="pathway">
    <text evidence="13 14">Carbohydrate degradation; glycolysis; D-glyceraldehyde 3-phosphate from glycerone phosphate: step 1/1.</text>
</comment>
<comment type="pathway">
    <text evidence="3">Carbohydrate metabolism; erythritol degradation.</text>
</comment>
<evidence type="ECO:0000256" key="7">
    <source>
        <dbReference type="ARBA" id="ARBA00019397"/>
    </source>
</evidence>
<feature type="binding site" evidence="13">
    <location>
        <position position="212"/>
    </location>
    <ligand>
        <name>substrate</name>
    </ligand>
</feature>
<evidence type="ECO:0000256" key="3">
    <source>
        <dbReference type="ARBA" id="ARBA00004939"/>
    </source>
</evidence>
<feature type="binding site" evidence="13">
    <location>
        <begin position="233"/>
        <end position="234"/>
    </location>
    <ligand>
        <name>substrate</name>
    </ligand>
</feature>
<dbReference type="UniPathway" id="UPA00109">
    <property type="reaction ID" value="UER00189"/>
</dbReference>
<dbReference type="InterPro" id="IPR035990">
    <property type="entry name" value="TIM_sf"/>
</dbReference>
<protein>
    <recommendedName>
        <fullName evidence="7 13">Triosephosphate isomerase</fullName>
        <shortName evidence="13">TIM</shortName>
        <shortName evidence="13">TPI</shortName>
        <ecNumber evidence="6 13">5.3.1.1</ecNumber>
    </recommendedName>
    <alternativeName>
        <fullName evidence="13">Triose-phosphate isomerase</fullName>
    </alternativeName>
</protein>
<evidence type="ECO:0000256" key="10">
    <source>
        <dbReference type="ARBA" id="ARBA00023152"/>
    </source>
</evidence>
<comment type="function">
    <text evidence="12 13">Involved in the gluconeogenesis. Catalyzes stereospecifically the conversion of dihydroxyacetone phosphate (DHAP) to D-glyceraldehyde-3-phosphate (G3P).</text>
</comment>
<comment type="pathway">
    <text evidence="2 13 14">Carbohydrate biosynthesis; gluconeogenesis.</text>
</comment>
<evidence type="ECO:0000256" key="13">
    <source>
        <dbReference type="HAMAP-Rule" id="MF_00147"/>
    </source>
</evidence>
<dbReference type="RefSeq" id="WP_113873458.1">
    <property type="nucleotide sequence ID" value="NZ_QNRF01000002.1"/>
</dbReference>
<dbReference type="NCBIfam" id="TIGR00419">
    <property type="entry name" value="tim"/>
    <property type="match status" value="1"/>
</dbReference>
<evidence type="ECO:0000256" key="6">
    <source>
        <dbReference type="ARBA" id="ARBA00011940"/>
    </source>
</evidence>
<accession>A0A366D434</accession>
<evidence type="ECO:0000256" key="1">
    <source>
        <dbReference type="ARBA" id="ARBA00000474"/>
    </source>
</evidence>
<dbReference type="GO" id="GO:0006094">
    <property type="term" value="P:gluconeogenesis"/>
    <property type="evidence" value="ECO:0007669"/>
    <property type="project" value="UniProtKB-UniRule"/>
</dbReference>
<feature type="binding site" evidence="13">
    <location>
        <begin position="10"/>
        <end position="12"/>
    </location>
    <ligand>
        <name>substrate</name>
    </ligand>
</feature>
<dbReference type="GO" id="GO:0019563">
    <property type="term" value="P:glycerol catabolic process"/>
    <property type="evidence" value="ECO:0007669"/>
    <property type="project" value="TreeGrafter"/>
</dbReference>
<dbReference type="GO" id="GO:0006096">
    <property type="term" value="P:glycolytic process"/>
    <property type="evidence" value="ECO:0007669"/>
    <property type="project" value="UniProtKB-UniRule"/>
</dbReference>
<dbReference type="CDD" id="cd00311">
    <property type="entry name" value="TIM"/>
    <property type="match status" value="1"/>
</dbReference>
<feature type="binding site" evidence="13">
    <location>
        <position position="173"/>
    </location>
    <ligand>
        <name>substrate</name>
    </ligand>
</feature>
<sequence length="250" mass="26498">MIRQKIVAGNWKMNGSEASISDLVSGLLEISESSAEVVVTPPFPYLSQVAELIAPRNELVLAAQNLSQYEKGAYTGEVSAAMLTDFKVTYVLIGHSERRSLYGETDEVVAEKVKVALSAGLKPILCIGETLEEREAEQTLLVCERQVAAVIDAVGIQAFENIVIAYEPVWAIGTGLSASAQQAQDVHQAIRANLASLSTPVSEKVQILYGGSVKASTSAELFTMPDVDGALVGGASLDAKEFLDIVKAAG</sequence>
<gene>
    <name evidence="13" type="primary">tpiA</name>
    <name evidence="15" type="ORF">DFP76_102219</name>
</gene>
<dbReference type="InterPro" id="IPR022896">
    <property type="entry name" value="TrioseP_Isoase_bac/euk"/>
</dbReference>
<dbReference type="GO" id="GO:0004807">
    <property type="term" value="F:triose-phosphate isomerase activity"/>
    <property type="evidence" value="ECO:0007669"/>
    <property type="project" value="UniProtKB-UniRule"/>
</dbReference>
<dbReference type="GO" id="GO:0046166">
    <property type="term" value="P:glyceraldehyde-3-phosphate biosynthetic process"/>
    <property type="evidence" value="ECO:0007669"/>
    <property type="project" value="TreeGrafter"/>
</dbReference>
<evidence type="ECO:0000256" key="4">
    <source>
        <dbReference type="ARBA" id="ARBA00007422"/>
    </source>
</evidence>
<name>A0A366D434_9GAMM</name>
<dbReference type="Gene3D" id="3.20.20.70">
    <property type="entry name" value="Aldolase class I"/>
    <property type="match status" value="1"/>
</dbReference>
<evidence type="ECO:0000256" key="11">
    <source>
        <dbReference type="ARBA" id="ARBA00023235"/>
    </source>
</evidence>
<dbReference type="EC" id="5.3.1.1" evidence="6 13"/>
<keyword evidence="9 13" id="KW-0963">Cytoplasm</keyword>
<evidence type="ECO:0000256" key="8">
    <source>
        <dbReference type="ARBA" id="ARBA00022432"/>
    </source>
</evidence>
<evidence type="ECO:0000256" key="5">
    <source>
        <dbReference type="ARBA" id="ARBA00011738"/>
    </source>
</evidence>
<dbReference type="HAMAP" id="MF_00147_B">
    <property type="entry name" value="TIM_B"/>
    <property type="match status" value="1"/>
</dbReference>
<comment type="subcellular location">
    <subcellularLocation>
        <location evidence="13 14">Cytoplasm</location>
    </subcellularLocation>
</comment>
<evidence type="ECO:0000313" key="15">
    <source>
        <dbReference type="EMBL" id="RBO84821.1"/>
    </source>
</evidence>
<dbReference type="PROSITE" id="PS51440">
    <property type="entry name" value="TIM_2"/>
    <property type="match status" value="1"/>
</dbReference>
<dbReference type="InterPro" id="IPR013785">
    <property type="entry name" value="Aldolase_TIM"/>
</dbReference>
<evidence type="ECO:0000256" key="12">
    <source>
        <dbReference type="ARBA" id="ARBA00055680"/>
    </source>
</evidence>
<dbReference type="UniPathway" id="UPA00138"/>
<comment type="catalytic activity">
    <reaction evidence="1 13 14">
        <text>D-glyceraldehyde 3-phosphate = dihydroxyacetone phosphate</text>
        <dbReference type="Rhea" id="RHEA:18585"/>
        <dbReference type="ChEBI" id="CHEBI:57642"/>
        <dbReference type="ChEBI" id="CHEBI:59776"/>
        <dbReference type="EC" id="5.3.1.1"/>
    </reaction>
</comment>
<keyword evidence="16" id="KW-1185">Reference proteome</keyword>
<dbReference type="Proteomes" id="UP000252086">
    <property type="component" value="Unassembled WGS sequence"/>
</dbReference>
<dbReference type="PANTHER" id="PTHR21139:SF42">
    <property type="entry name" value="TRIOSEPHOSPHATE ISOMERASE"/>
    <property type="match status" value="1"/>
</dbReference>
<evidence type="ECO:0000313" key="16">
    <source>
        <dbReference type="Proteomes" id="UP000252086"/>
    </source>
</evidence>
<dbReference type="Pfam" id="PF00121">
    <property type="entry name" value="TIM"/>
    <property type="match status" value="1"/>
</dbReference>
<feature type="active site" description="Electrophile" evidence="13">
    <location>
        <position position="95"/>
    </location>
</feature>
<keyword evidence="8 13" id="KW-0312">Gluconeogenesis</keyword>
<dbReference type="FunFam" id="3.20.20.70:FF:000020">
    <property type="entry name" value="Triosephosphate isomerase"/>
    <property type="match status" value="1"/>
</dbReference>
<dbReference type="PROSITE" id="PS00171">
    <property type="entry name" value="TIM_1"/>
    <property type="match status" value="1"/>
</dbReference>
<keyword evidence="10 13" id="KW-0324">Glycolysis</keyword>
<dbReference type="InterPro" id="IPR000652">
    <property type="entry name" value="Triosephosphate_isomerase"/>
</dbReference>
<evidence type="ECO:0000256" key="14">
    <source>
        <dbReference type="RuleBase" id="RU363013"/>
    </source>
</evidence>
<proteinExistence type="inferred from homology"/>
<evidence type="ECO:0000256" key="2">
    <source>
        <dbReference type="ARBA" id="ARBA00004742"/>
    </source>
</evidence>
<dbReference type="OrthoDB" id="9809429at2"/>
<feature type="active site" description="Proton acceptor" evidence="13">
    <location>
        <position position="167"/>
    </location>
</feature>
<evidence type="ECO:0000256" key="9">
    <source>
        <dbReference type="ARBA" id="ARBA00022490"/>
    </source>
</evidence>
<dbReference type="EMBL" id="QNRF01000002">
    <property type="protein sequence ID" value="RBO84821.1"/>
    <property type="molecule type" value="Genomic_DNA"/>
</dbReference>
<keyword evidence="11 13" id="KW-0413">Isomerase</keyword>
<comment type="caution">
    <text evidence="15">The sequence shown here is derived from an EMBL/GenBank/DDBJ whole genome shotgun (WGS) entry which is preliminary data.</text>
</comment>
<dbReference type="PANTHER" id="PTHR21139">
    <property type="entry name" value="TRIOSEPHOSPHATE ISOMERASE"/>
    <property type="match status" value="1"/>
</dbReference>
<comment type="similarity">
    <text evidence="4 13 14">Belongs to the triosephosphate isomerase family.</text>
</comment>